<name>A0A080LS46_9PROT</name>
<dbReference type="Proteomes" id="UP000020077">
    <property type="component" value="Unassembled WGS sequence"/>
</dbReference>
<keyword evidence="5 8" id="KW-0963">Cytoplasm</keyword>
<comment type="subunit">
    <text evidence="3 8">Homodimer.</text>
</comment>
<dbReference type="Pfam" id="PF01895">
    <property type="entry name" value="PhoU"/>
    <property type="match status" value="2"/>
</dbReference>
<dbReference type="PANTHER" id="PTHR42930">
    <property type="entry name" value="PHOSPHATE-SPECIFIC TRANSPORT SYSTEM ACCESSORY PROTEIN PHOU"/>
    <property type="match status" value="1"/>
</dbReference>
<comment type="function">
    <text evidence="7 8">Plays a role in the regulation of phosphate uptake.</text>
</comment>
<accession>A0A080LS46</accession>
<dbReference type="PANTHER" id="PTHR42930:SF3">
    <property type="entry name" value="PHOSPHATE-SPECIFIC TRANSPORT SYSTEM ACCESSORY PROTEIN PHOU"/>
    <property type="match status" value="1"/>
</dbReference>
<comment type="subcellular location">
    <subcellularLocation>
        <location evidence="1 8">Cytoplasm</location>
    </subcellularLocation>
</comment>
<dbReference type="Gene3D" id="1.20.58.220">
    <property type="entry name" value="Phosphate transport system protein phou homolog 2, domain 2"/>
    <property type="match status" value="2"/>
</dbReference>
<dbReference type="PIRSF" id="PIRSF003107">
    <property type="entry name" value="PhoU"/>
    <property type="match status" value="1"/>
</dbReference>
<evidence type="ECO:0000256" key="4">
    <source>
        <dbReference type="ARBA" id="ARBA00022448"/>
    </source>
</evidence>
<dbReference type="InterPro" id="IPR038078">
    <property type="entry name" value="PhoU-like_sf"/>
</dbReference>
<dbReference type="NCBIfam" id="TIGR02135">
    <property type="entry name" value="phoU_full"/>
    <property type="match status" value="1"/>
</dbReference>
<keyword evidence="4 8" id="KW-0813">Transport</keyword>
<sequence length="232" mass="25777">MSSHLSKQFDLELESIRTRILQMGGLVERQLMAAIDAFNTGNIEAMQEIIRTDSEVDAFEVDIDEDCTLLIARRQPTARDLRLVMAISRIVTDLERSGDKAAKIANKSRKLHRAGSQRIPRLTDLHHCGGLVTTMLQGALDSLARMDVDAARQVIQADKEIDAVFNSILRQLVTYMMEDPRTIGEALDIIWIAKAIERVGDHATNIAENVIYTVSGIDVRHTGSAARKAEKA</sequence>
<dbReference type="EMBL" id="JDVG02000588">
    <property type="protein sequence ID" value="KFB71162.1"/>
    <property type="molecule type" value="Genomic_DNA"/>
</dbReference>
<evidence type="ECO:0000313" key="10">
    <source>
        <dbReference type="EMBL" id="KFB71162.1"/>
    </source>
</evidence>
<feature type="domain" description="PhoU" evidence="9">
    <location>
        <begin position="20"/>
        <end position="106"/>
    </location>
</feature>
<feature type="domain" description="PhoU" evidence="9">
    <location>
        <begin position="127"/>
        <end position="210"/>
    </location>
</feature>
<evidence type="ECO:0000259" key="9">
    <source>
        <dbReference type="Pfam" id="PF01895"/>
    </source>
</evidence>
<dbReference type="InterPro" id="IPR028366">
    <property type="entry name" value="PhoU"/>
</dbReference>
<gene>
    <name evidence="10" type="primary">phoU_2</name>
    <name evidence="10" type="ORF">AW09_003721</name>
</gene>
<evidence type="ECO:0000313" key="11">
    <source>
        <dbReference type="Proteomes" id="UP000020077"/>
    </source>
</evidence>
<dbReference type="GO" id="GO:0006817">
    <property type="term" value="P:phosphate ion transport"/>
    <property type="evidence" value="ECO:0007669"/>
    <property type="project" value="UniProtKB-KW"/>
</dbReference>
<evidence type="ECO:0000256" key="5">
    <source>
        <dbReference type="ARBA" id="ARBA00022490"/>
    </source>
</evidence>
<comment type="similarity">
    <text evidence="2 8">Belongs to the PhoU family.</text>
</comment>
<dbReference type="SUPFAM" id="SSF109755">
    <property type="entry name" value="PhoU-like"/>
    <property type="match status" value="1"/>
</dbReference>
<protein>
    <recommendedName>
        <fullName evidence="8">Phosphate-specific transport system accessory protein PhoU</fullName>
    </recommendedName>
</protein>
<evidence type="ECO:0000256" key="6">
    <source>
        <dbReference type="ARBA" id="ARBA00022592"/>
    </source>
</evidence>
<evidence type="ECO:0000256" key="8">
    <source>
        <dbReference type="PIRNR" id="PIRNR003107"/>
    </source>
</evidence>
<proteinExistence type="inferred from homology"/>
<dbReference type="GO" id="GO:0005737">
    <property type="term" value="C:cytoplasm"/>
    <property type="evidence" value="ECO:0007669"/>
    <property type="project" value="UniProtKB-SubCell"/>
</dbReference>
<dbReference type="InterPro" id="IPR026022">
    <property type="entry name" value="PhoU_dom"/>
</dbReference>
<dbReference type="AlphaFoldDB" id="A0A080LS46"/>
<dbReference type="FunFam" id="1.20.58.220:FF:000004">
    <property type="entry name" value="Phosphate-specific transport system accessory protein PhoU"/>
    <property type="match status" value="1"/>
</dbReference>
<dbReference type="GO" id="GO:0030643">
    <property type="term" value="P:intracellular phosphate ion homeostasis"/>
    <property type="evidence" value="ECO:0007669"/>
    <property type="project" value="InterPro"/>
</dbReference>
<evidence type="ECO:0000256" key="1">
    <source>
        <dbReference type="ARBA" id="ARBA00004496"/>
    </source>
</evidence>
<evidence type="ECO:0000256" key="7">
    <source>
        <dbReference type="ARBA" id="ARBA00056181"/>
    </source>
</evidence>
<keyword evidence="6 8" id="KW-0592">Phosphate transport</keyword>
<organism evidence="10 11">
    <name type="scientific">Candidatus Accumulibacter phosphatis</name>
    <dbReference type="NCBI Taxonomy" id="327160"/>
    <lineage>
        <taxon>Bacteria</taxon>
        <taxon>Pseudomonadati</taxon>
        <taxon>Pseudomonadota</taxon>
        <taxon>Betaproteobacteria</taxon>
        <taxon>Candidatus Accumulibacter</taxon>
    </lineage>
</organism>
<evidence type="ECO:0000256" key="3">
    <source>
        <dbReference type="ARBA" id="ARBA00011738"/>
    </source>
</evidence>
<dbReference type="GO" id="GO:0045936">
    <property type="term" value="P:negative regulation of phosphate metabolic process"/>
    <property type="evidence" value="ECO:0007669"/>
    <property type="project" value="InterPro"/>
</dbReference>
<reference evidence="10 11" key="1">
    <citation type="submission" date="2014-02" db="EMBL/GenBank/DDBJ databases">
        <title>Expanding our view of genomic diversity in Candidatus Accumulibacter clades.</title>
        <authorList>
            <person name="Skennerton C.T."/>
            <person name="Barr J.J."/>
            <person name="Slater F.R."/>
            <person name="Bond P.L."/>
            <person name="Tyson G.W."/>
        </authorList>
    </citation>
    <scope>NUCLEOTIDE SEQUENCE [LARGE SCALE GENOMIC DNA]</scope>
    <source>
        <strain evidence="11">BA-91</strain>
    </source>
</reference>
<evidence type="ECO:0000256" key="2">
    <source>
        <dbReference type="ARBA" id="ARBA00008107"/>
    </source>
</evidence>
<comment type="caution">
    <text evidence="10">The sequence shown here is derived from an EMBL/GenBank/DDBJ whole genome shotgun (WGS) entry which is preliminary data.</text>
</comment>